<evidence type="ECO:0000313" key="2">
    <source>
        <dbReference type="EMBL" id="MCU6748058.1"/>
    </source>
</evidence>
<accession>A0ABT2TCP4</accession>
<keyword evidence="1" id="KW-0812">Transmembrane</keyword>
<keyword evidence="3" id="KW-1185">Reference proteome</keyword>
<keyword evidence="1" id="KW-0472">Membrane</keyword>
<dbReference type="EMBL" id="JAOQJX010000015">
    <property type="protein sequence ID" value="MCU6748058.1"/>
    <property type="molecule type" value="Genomic_DNA"/>
</dbReference>
<feature type="transmembrane region" description="Helical" evidence="1">
    <location>
        <begin position="62"/>
        <end position="82"/>
    </location>
</feature>
<feature type="transmembrane region" description="Helical" evidence="1">
    <location>
        <begin position="30"/>
        <end position="50"/>
    </location>
</feature>
<keyword evidence="1" id="KW-1133">Transmembrane helix</keyword>
<evidence type="ECO:0000256" key="1">
    <source>
        <dbReference type="SAM" id="Phobius"/>
    </source>
</evidence>
<evidence type="ECO:0000313" key="3">
    <source>
        <dbReference type="Proteomes" id="UP001652394"/>
    </source>
</evidence>
<organism evidence="2 3">
    <name type="scientific">Faecalicatena acetigenes</name>
    <dbReference type="NCBI Taxonomy" id="2981790"/>
    <lineage>
        <taxon>Bacteria</taxon>
        <taxon>Bacillati</taxon>
        <taxon>Bacillota</taxon>
        <taxon>Clostridia</taxon>
        <taxon>Lachnospirales</taxon>
        <taxon>Lachnospiraceae</taxon>
        <taxon>Faecalicatena</taxon>
    </lineage>
</organism>
<feature type="transmembrane region" description="Helical" evidence="1">
    <location>
        <begin position="7"/>
        <end position="24"/>
    </location>
</feature>
<sequence length="138" mass="16151">MRAIRPLILFGIGGILYYFIEIIWRGYSHWTMFLLGGICFLLVGLINEIFELSLVKQMTISTVIITIAEFICGCIVNLQLGWNIWDYSELPMNILGQICLPYSILWFFLSLIAIILDDYLRNWLFGEEKPKYKLFKRG</sequence>
<dbReference type="Pfam" id="PF06541">
    <property type="entry name" value="ABC_trans_CmpB"/>
    <property type="match status" value="1"/>
</dbReference>
<proteinExistence type="predicted"/>
<comment type="caution">
    <text evidence="2">The sequence shown here is derived from an EMBL/GenBank/DDBJ whole genome shotgun (WGS) entry which is preliminary data.</text>
</comment>
<dbReference type="InterPro" id="IPR010540">
    <property type="entry name" value="CmpB_TMEM229"/>
</dbReference>
<name>A0ABT2TCP4_9FIRM</name>
<dbReference type="Proteomes" id="UP001652394">
    <property type="component" value="Unassembled WGS sequence"/>
</dbReference>
<protein>
    <submittedName>
        <fullName evidence="2">ABC transporter permease</fullName>
    </submittedName>
</protein>
<reference evidence="2 3" key="1">
    <citation type="journal article" date="2021" name="ISME Commun">
        <title>Automated analysis of genomic sequences facilitates high-throughput and comprehensive description of bacteria.</title>
        <authorList>
            <person name="Hitch T.C.A."/>
        </authorList>
    </citation>
    <scope>NUCLEOTIDE SEQUENCE [LARGE SCALE GENOMIC DNA]</scope>
    <source>
        <strain evidence="2 3">H2_18</strain>
    </source>
</reference>
<feature type="transmembrane region" description="Helical" evidence="1">
    <location>
        <begin position="94"/>
        <end position="116"/>
    </location>
</feature>
<dbReference type="RefSeq" id="WP_267304164.1">
    <property type="nucleotide sequence ID" value="NZ_JAOQJX010000015.1"/>
</dbReference>
<gene>
    <name evidence="2" type="ORF">OCV51_10410</name>
</gene>